<feature type="non-terminal residue" evidence="1">
    <location>
        <position position="160"/>
    </location>
</feature>
<organism evidence="1 2">
    <name type="scientific">Elaphomyces granulatus</name>
    <dbReference type="NCBI Taxonomy" id="519963"/>
    <lineage>
        <taxon>Eukaryota</taxon>
        <taxon>Fungi</taxon>
        <taxon>Dikarya</taxon>
        <taxon>Ascomycota</taxon>
        <taxon>Pezizomycotina</taxon>
        <taxon>Eurotiomycetes</taxon>
        <taxon>Eurotiomycetidae</taxon>
        <taxon>Eurotiales</taxon>
        <taxon>Elaphomycetaceae</taxon>
        <taxon>Elaphomyces</taxon>
    </lineage>
</organism>
<accession>A0A232M0V8</accession>
<protein>
    <submittedName>
        <fullName evidence="1">Uncharacterized protein</fullName>
    </submittedName>
</protein>
<evidence type="ECO:0000313" key="2">
    <source>
        <dbReference type="Proteomes" id="UP000243515"/>
    </source>
</evidence>
<comment type="caution">
    <text evidence="1">The sequence shown here is derived from an EMBL/GenBank/DDBJ whole genome shotgun (WGS) entry which is preliminary data.</text>
</comment>
<dbReference type="OrthoDB" id="76567at2759"/>
<reference evidence="1 2" key="1">
    <citation type="journal article" date="2015" name="Environ. Microbiol.">
        <title>Metagenome sequence of Elaphomyces granulatus from sporocarp tissue reveals Ascomycota ectomycorrhizal fingerprints of genome expansion and a Proteobacteria-rich microbiome.</title>
        <authorList>
            <person name="Quandt C.A."/>
            <person name="Kohler A."/>
            <person name="Hesse C.N."/>
            <person name="Sharpton T.J."/>
            <person name="Martin F."/>
            <person name="Spatafora J.W."/>
        </authorList>
    </citation>
    <scope>NUCLEOTIDE SEQUENCE [LARGE SCALE GENOMIC DNA]</scope>
    <source>
        <strain evidence="1 2">OSC145934</strain>
    </source>
</reference>
<dbReference type="AlphaFoldDB" id="A0A232M0V8"/>
<proteinExistence type="predicted"/>
<dbReference type="Proteomes" id="UP000243515">
    <property type="component" value="Unassembled WGS sequence"/>
</dbReference>
<dbReference type="EMBL" id="NPHW01003188">
    <property type="protein sequence ID" value="OXV09996.1"/>
    <property type="molecule type" value="Genomic_DNA"/>
</dbReference>
<keyword evidence="2" id="KW-1185">Reference proteome</keyword>
<name>A0A232M0V8_9EURO</name>
<evidence type="ECO:0000313" key="1">
    <source>
        <dbReference type="EMBL" id="OXV09996.1"/>
    </source>
</evidence>
<gene>
    <name evidence="1" type="ORF">Egran_02241</name>
</gene>
<sequence>MQSIKERREGCIELNADGLKKAKPLLEELRAKYTFNPREGRLEFIMPTRIHATAAAWLSKWVDTIENSGEVVKGSIHMLAENTLDDFDGDYENFEKTPDAAIFPGDPSRLWPTLVLEVGYSQTYESLLADMDLLLEGSSGGIGKAILIKLEPLVQNAAVI</sequence>